<dbReference type="GO" id="GO:0009055">
    <property type="term" value="F:electron transfer activity"/>
    <property type="evidence" value="ECO:0007669"/>
    <property type="project" value="InterPro"/>
</dbReference>
<accession>A0A1G7WQ46</accession>
<evidence type="ECO:0000256" key="2">
    <source>
        <dbReference type="ARBA" id="ARBA00022723"/>
    </source>
</evidence>
<dbReference type="AlphaFoldDB" id="A0A1G7WQ46"/>
<dbReference type="Pfam" id="PF00034">
    <property type="entry name" value="Cytochrom_C"/>
    <property type="match status" value="1"/>
</dbReference>
<name>A0A1G7WQ46_9BACT</name>
<keyword evidence="2 4" id="KW-0479">Metal-binding</keyword>
<dbReference type="GO" id="GO:0020037">
    <property type="term" value="F:heme binding"/>
    <property type="evidence" value="ECO:0007669"/>
    <property type="project" value="InterPro"/>
</dbReference>
<dbReference type="PANTHER" id="PTHR35008:SF4">
    <property type="entry name" value="BLL4482 PROTEIN"/>
    <property type="match status" value="1"/>
</dbReference>
<evidence type="ECO:0000313" key="7">
    <source>
        <dbReference type="Proteomes" id="UP000198748"/>
    </source>
</evidence>
<evidence type="ECO:0000256" key="3">
    <source>
        <dbReference type="ARBA" id="ARBA00023004"/>
    </source>
</evidence>
<dbReference type="GO" id="GO:0046872">
    <property type="term" value="F:metal ion binding"/>
    <property type="evidence" value="ECO:0007669"/>
    <property type="project" value="UniProtKB-KW"/>
</dbReference>
<dbReference type="InterPro" id="IPR036909">
    <property type="entry name" value="Cyt_c-like_dom_sf"/>
</dbReference>
<keyword evidence="3 4" id="KW-0408">Iron</keyword>
<protein>
    <submittedName>
        <fullName evidence="6">Cytochrome c</fullName>
    </submittedName>
</protein>
<evidence type="ECO:0000259" key="5">
    <source>
        <dbReference type="PROSITE" id="PS51007"/>
    </source>
</evidence>
<dbReference type="PANTHER" id="PTHR35008">
    <property type="entry name" value="BLL4482 PROTEIN-RELATED"/>
    <property type="match status" value="1"/>
</dbReference>
<sequence>MKPRPNRAATAGIIALLMLGMASCRSSEELKSEQYFVTGQQLYMTHCANCHQAEGKGMSNLYPPIAGSSIMSDKARVACIIQYGMSDTIVVNGKKFSRPMPPNPKLTEIEIAEIVSFVSMKWGKDSVYTPIELVHNALIDCKPD</sequence>
<dbReference type="InterPro" id="IPR009056">
    <property type="entry name" value="Cyt_c-like_dom"/>
</dbReference>
<proteinExistence type="predicted"/>
<feature type="domain" description="Cytochrome c" evidence="5">
    <location>
        <begin position="34"/>
        <end position="122"/>
    </location>
</feature>
<dbReference type="STRING" id="659014.SAMN04487996_122131"/>
<organism evidence="6 7">
    <name type="scientific">Dyadobacter soli</name>
    <dbReference type="NCBI Taxonomy" id="659014"/>
    <lineage>
        <taxon>Bacteria</taxon>
        <taxon>Pseudomonadati</taxon>
        <taxon>Bacteroidota</taxon>
        <taxon>Cytophagia</taxon>
        <taxon>Cytophagales</taxon>
        <taxon>Spirosomataceae</taxon>
        <taxon>Dyadobacter</taxon>
    </lineage>
</organism>
<keyword evidence="7" id="KW-1185">Reference proteome</keyword>
<dbReference type="PROSITE" id="PS51257">
    <property type="entry name" value="PROKAR_LIPOPROTEIN"/>
    <property type="match status" value="1"/>
</dbReference>
<dbReference type="Gene3D" id="1.10.760.10">
    <property type="entry name" value="Cytochrome c-like domain"/>
    <property type="match status" value="1"/>
</dbReference>
<dbReference type="EMBL" id="FNAN01000022">
    <property type="protein sequence ID" value="SDG74081.1"/>
    <property type="molecule type" value="Genomic_DNA"/>
</dbReference>
<gene>
    <name evidence="6" type="ORF">SAMN04487996_122131</name>
</gene>
<evidence type="ECO:0000256" key="4">
    <source>
        <dbReference type="PROSITE-ProRule" id="PRU00433"/>
    </source>
</evidence>
<dbReference type="InterPro" id="IPR051459">
    <property type="entry name" value="Cytochrome_c-type_DH"/>
</dbReference>
<evidence type="ECO:0000256" key="1">
    <source>
        <dbReference type="ARBA" id="ARBA00022617"/>
    </source>
</evidence>
<reference evidence="7" key="1">
    <citation type="submission" date="2016-10" db="EMBL/GenBank/DDBJ databases">
        <authorList>
            <person name="Varghese N."/>
            <person name="Submissions S."/>
        </authorList>
    </citation>
    <scope>NUCLEOTIDE SEQUENCE [LARGE SCALE GENOMIC DNA]</scope>
    <source>
        <strain evidence="7">DSM 25329</strain>
    </source>
</reference>
<dbReference type="RefSeq" id="WP_229212931.1">
    <property type="nucleotide sequence ID" value="NZ_FNAN01000022.1"/>
</dbReference>
<keyword evidence="1 4" id="KW-0349">Heme</keyword>
<evidence type="ECO:0000313" key="6">
    <source>
        <dbReference type="EMBL" id="SDG74081.1"/>
    </source>
</evidence>
<dbReference type="PROSITE" id="PS51007">
    <property type="entry name" value="CYTC"/>
    <property type="match status" value="1"/>
</dbReference>
<dbReference type="Proteomes" id="UP000198748">
    <property type="component" value="Unassembled WGS sequence"/>
</dbReference>
<dbReference type="SUPFAM" id="SSF46626">
    <property type="entry name" value="Cytochrome c"/>
    <property type="match status" value="1"/>
</dbReference>